<evidence type="ECO:0000313" key="2">
    <source>
        <dbReference type="Proteomes" id="UP001069802"/>
    </source>
</evidence>
<dbReference type="Proteomes" id="UP001069802">
    <property type="component" value="Unassembled WGS sequence"/>
</dbReference>
<dbReference type="EMBL" id="JAPWGY010000002">
    <property type="protein sequence ID" value="MCZ4280615.1"/>
    <property type="molecule type" value="Genomic_DNA"/>
</dbReference>
<accession>A0ABT4LHN1</accession>
<keyword evidence="2" id="KW-1185">Reference proteome</keyword>
<protein>
    <submittedName>
        <fullName evidence="1">Uncharacterized protein</fullName>
    </submittedName>
</protein>
<reference evidence="1" key="1">
    <citation type="submission" date="2022-12" db="EMBL/GenBank/DDBJ databases">
        <title>Bacterial isolates from different developmental stages of Nematostella vectensis.</title>
        <authorList>
            <person name="Fraune S."/>
        </authorList>
    </citation>
    <scope>NUCLEOTIDE SEQUENCE</scope>
    <source>
        <strain evidence="1">G21630-S1</strain>
    </source>
</reference>
<organism evidence="1 2">
    <name type="scientific">Kiloniella laminariae</name>
    <dbReference type="NCBI Taxonomy" id="454162"/>
    <lineage>
        <taxon>Bacteria</taxon>
        <taxon>Pseudomonadati</taxon>
        <taxon>Pseudomonadota</taxon>
        <taxon>Alphaproteobacteria</taxon>
        <taxon>Rhodospirillales</taxon>
        <taxon>Kiloniellaceae</taxon>
        <taxon>Kiloniella</taxon>
    </lineage>
</organism>
<name>A0ABT4LHN1_9PROT</name>
<evidence type="ECO:0000313" key="1">
    <source>
        <dbReference type="EMBL" id="MCZ4280615.1"/>
    </source>
</evidence>
<comment type="caution">
    <text evidence="1">The sequence shown here is derived from an EMBL/GenBank/DDBJ whole genome shotgun (WGS) entry which is preliminary data.</text>
</comment>
<gene>
    <name evidence="1" type="ORF">O4H49_07485</name>
</gene>
<sequence length="125" mass="14380">MTSPENLYSQGFPMFKKLFIAPFLGICLSATILSSPVQAGVRNPYPEPLEELLTKLGITAEDIRSQNTLERNSRSERDQKLIGYQTFYRFHSCTGYLQVNQHRFGRVDYVYSRGECKFPGVEQFD</sequence>
<proteinExistence type="predicted"/>